<dbReference type="AlphaFoldDB" id="A0A931FPZ9"/>
<feature type="domain" description="BFD-like [2Fe-2S]-binding" evidence="2">
    <location>
        <begin position="380"/>
        <end position="432"/>
    </location>
</feature>
<dbReference type="InterPro" id="IPR007419">
    <property type="entry name" value="BFD-like_2Fe2S-bd_dom"/>
</dbReference>
<dbReference type="PRINTS" id="PR00469">
    <property type="entry name" value="PNDRDTASEII"/>
</dbReference>
<dbReference type="Gene3D" id="3.50.50.60">
    <property type="entry name" value="FAD/NAD(P)-binding domain"/>
    <property type="match status" value="2"/>
</dbReference>
<dbReference type="PANTHER" id="PTHR42949">
    <property type="entry name" value="ANAEROBIC GLYCEROL-3-PHOSPHATE DEHYDROGENASE SUBUNIT B"/>
    <property type="match status" value="1"/>
</dbReference>
<dbReference type="RefSeq" id="WP_196273320.1">
    <property type="nucleotide sequence ID" value="NZ_JADQDO010000012.1"/>
</dbReference>
<keyword evidence="5" id="KW-1185">Reference proteome</keyword>
<dbReference type="InterPro" id="IPR017224">
    <property type="entry name" value="Opine_Oxase_asu/HCN_bsu"/>
</dbReference>
<proteinExistence type="predicted"/>
<dbReference type="SUPFAM" id="SSF51905">
    <property type="entry name" value="FAD/NAD(P)-binding domain"/>
    <property type="match status" value="1"/>
</dbReference>
<dbReference type="PRINTS" id="PR00368">
    <property type="entry name" value="FADPNR"/>
</dbReference>
<dbReference type="PANTHER" id="PTHR42949:SF3">
    <property type="entry name" value="ANAEROBIC GLYCEROL-3-PHOSPHATE DEHYDROGENASE SUBUNIT B"/>
    <property type="match status" value="1"/>
</dbReference>
<evidence type="ECO:0000256" key="1">
    <source>
        <dbReference type="ARBA" id="ARBA00023002"/>
    </source>
</evidence>
<evidence type="ECO:0000313" key="4">
    <source>
        <dbReference type="EMBL" id="MBF9235325.1"/>
    </source>
</evidence>
<gene>
    <name evidence="4" type="ORF">I2H38_18295</name>
</gene>
<reference evidence="4" key="1">
    <citation type="submission" date="2020-11" db="EMBL/GenBank/DDBJ databases">
        <authorList>
            <person name="Kim M.K."/>
        </authorList>
    </citation>
    <scope>NUCLEOTIDE SEQUENCE</scope>
    <source>
        <strain evidence="4">BT350</strain>
    </source>
</reference>
<dbReference type="Pfam" id="PF07992">
    <property type="entry name" value="Pyr_redox_2"/>
    <property type="match status" value="1"/>
</dbReference>
<accession>A0A931FPZ9</accession>
<keyword evidence="1" id="KW-0560">Oxidoreductase</keyword>
<dbReference type="InterPro" id="IPR041854">
    <property type="entry name" value="BFD-like_2Fe2S-bd_dom_sf"/>
</dbReference>
<dbReference type="PIRSF" id="PIRSF037495">
    <property type="entry name" value="Opine_OX_OoxA/HcnB"/>
    <property type="match status" value="1"/>
</dbReference>
<evidence type="ECO:0000259" key="2">
    <source>
        <dbReference type="Pfam" id="PF04324"/>
    </source>
</evidence>
<evidence type="ECO:0000259" key="3">
    <source>
        <dbReference type="Pfam" id="PF07992"/>
    </source>
</evidence>
<dbReference type="GO" id="GO:0016491">
    <property type="term" value="F:oxidoreductase activity"/>
    <property type="evidence" value="ECO:0007669"/>
    <property type="project" value="UniProtKB-KW"/>
</dbReference>
<dbReference type="InterPro" id="IPR036188">
    <property type="entry name" value="FAD/NAD-bd_sf"/>
</dbReference>
<protein>
    <submittedName>
        <fullName evidence="4">FAD-dependent oxidoreductase</fullName>
    </submittedName>
</protein>
<organism evidence="4 5">
    <name type="scientific">Microvirga alba</name>
    <dbReference type="NCBI Taxonomy" id="2791025"/>
    <lineage>
        <taxon>Bacteria</taxon>
        <taxon>Pseudomonadati</taxon>
        <taxon>Pseudomonadota</taxon>
        <taxon>Alphaproteobacteria</taxon>
        <taxon>Hyphomicrobiales</taxon>
        <taxon>Methylobacteriaceae</taxon>
        <taxon>Microvirga</taxon>
    </lineage>
</organism>
<dbReference type="Pfam" id="PF04324">
    <property type="entry name" value="Fer2_BFD"/>
    <property type="match status" value="1"/>
</dbReference>
<name>A0A931FPZ9_9HYPH</name>
<dbReference type="EMBL" id="JADQDO010000012">
    <property type="protein sequence ID" value="MBF9235325.1"/>
    <property type="molecule type" value="Genomic_DNA"/>
</dbReference>
<dbReference type="CDD" id="cd19946">
    <property type="entry name" value="GlpA-like_Fer2_BFD-like"/>
    <property type="match status" value="1"/>
</dbReference>
<evidence type="ECO:0000313" key="5">
    <source>
        <dbReference type="Proteomes" id="UP000599312"/>
    </source>
</evidence>
<dbReference type="InterPro" id="IPR023753">
    <property type="entry name" value="FAD/NAD-binding_dom"/>
</dbReference>
<dbReference type="Proteomes" id="UP000599312">
    <property type="component" value="Unassembled WGS sequence"/>
</dbReference>
<feature type="domain" description="FAD/NAD(P)-binding" evidence="3">
    <location>
        <begin position="5"/>
        <end position="314"/>
    </location>
</feature>
<sequence length="464" mass="49333">MTAPRIIVVGAGPAGIRAAQTLVEAGVRPVVIDEGEASGGQIYRRQPNGFKRDFRQLYGTEHRRARDLHETFDALREKMDYRPRTLAWNLSEGALHIVHNGISNAVPFDGMILATGATDRLLPVRGWTTPGVYSLGASQIALKAQACAIGRRVVFIGTGPLLYLVATQYLKAGAEVAAVLDTSAFGHRLAALPLLLARPDALAKGLALIAQLRLAGITMLTGIRPIAIEAGADRNVARVHVRDARGRDRNFMCDAVAMGYHLRPETQLADLARCDFSFDPATHLWSPMTDAMGRTSVRGIYVAGDGVKISGADAAEIAGRLAAHAAIADLHSAHPAGRGAEGSVKKLLTSHRRMDRFRRGLAKGFPWPAHLAEALPDDTILCRCESVTVGSLRMAATALGAPEVNRAKAFVRVGMGRCQGRFCGPASAEILAAVLGKSTDGVGRLRGQAPVKPLPIATVPEDAS</sequence>
<dbReference type="InterPro" id="IPR051691">
    <property type="entry name" value="Metab_Enz_Cyan_OpOx_G3PDH"/>
</dbReference>
<dbReference type="Gene3D" id="1.10.10.1100">
    <property type="entry name" value="BFD-like [2Fe-2S]-binding domain"/>
    <property type="match status" value="1"/>
</dbReference>
<comment type="caution">
    <text evidence="4">The sequence shown here is derived from an EMBL/GenBank/DDBJ whole genome shotgun (WGS) entry which is preliminary data.</text>
</comment>